<dbReference type="InterPro" id="IPR046945">
    <property type="entry name" value="RHMD-like"/>
</dbReference>
<evidence type="ECO:0000256" key="2">
    <source>
        <dbReference type="ARBA" id="ARBA00022723"/>
    </source>
</evidence>
<dbReference type="RefSeq" id="WP_130435403.1">
    <property type="nucleotide sequence ID" value="NZ_SGXF01000004.1"/>
</dbReference>
<organism evidence="5 6">
    <name type="scientific">Cuneatibacter caecimuris</name>
    <dbReference type="NCBI Taxonomy" id="1796618"/>
    <lineage>
        <taxon>Bacteria</taxon>
        <taxon>Bacillati</taxon>
        <taxon>Bacillota</taxon>
        <taxon>Clostridia</taxon>
        <taxon>Lachnospirales</taxon>
        <taxon>Lachnospiraceae</taxon>
        <taxon>Cuneatibacter</taxon>
    </lineage>
</organism>
<keyword evidence="2" id="KW-0479">Metal-binding</keyword>
<evidence type="ECO:0000259" key="4">
    <source>
        <dbReference type="SMART" id="SM00922"/>
    </source>
</evidence>
<reference evidence="5 6" key="1">
    <citation type="submission" date="2019-02" db="EMBL/GenBank/DDBJ databases">
        <title>Genomic Encyclopedia of Type Strains, Phase IV (KMG-IV): sequencing the most valuable type-strain genomes for metagenomic binning, comparative biology and taxonomic classification.</title>
        <authorList>
            <person name="Goeker M."/>
        </authorList>
    </citation>
    <scope>NUCLEOTIDE SEQUENCE [LARGE SCALE GENOMIC DNA]</scope>
    <source>
        <strain evidence="5 6">DSM 29486</strain>
    </source>
</reference>
<keyword evidence="6" id="KW-1185">Reference proteome</keyword>
<dbReference type="InterPro" id="IPR013342">
    <property type="entry name" value="Mandelate_racemase_C"/>
</dbReference>
<proteinExistence type="predicted"/>
<dbReference type="Gene3D" id="3.30.390.10">
    <property type="entry name" value="Enolase-like, N-terminal domain"/>
    <property type="match status" value="1"/>
</dbReference>
<dbReference type="GO" id="GO:0000287">
    <property type="term" value="F:magnesium ion binding"/>
    <property type="evidence" value="ECO:0007669"/>
    <property type="project" value="TreeGrafter"/>
</dbReference>
<dbReference type="Proteomes" id="UP000292927">
    <property type="component" value="Unassembled WGS sequence"/>
</dbReference>
<dbReference type="PANTHER" id="PTHR13794:SF58">
    <property type="entry name" value="MITOCHONDRIAL ENOLASE SUPERFAMILY MEMBER 1"/>
    <property type="match status" value="1"/>
</dbReference>
<name>A0A4Q7P2Z1_9FIRM</name>
<evidence type="ECO:0000313" key="6">
    <source>
        <dbReference type="Proteomes" id="UP000292927"/>
    </source>
</evidence>
<dbReference type="SUPFAM" id="SSF54826">
    <property type="entry name" value="Enolase N-terminal domain-like"/>
    <property type="match status" value="1"/>
</dbReference>
<keyword evidence="3" id="KW-0460">Magnesium</keyword>
<dbReference type="InterPro" id="IPR029065">
    <property type="entry name" value="Enolase_C-like"/>
</dbReference>
<protein>
    <submittedName>
        <fullName evidence="5">L-alanine-DL-glutamate epimerase-like enolase superfamily enzyme</fullName>
    </submittedName>
</protein>
<feature type="domain" description="Mandelate racemase/muconate lactonizing enzyme C-terminal" evidence="4">
    <location>
        <begin position="151"/>
        <end position="254"/>
    </location>
</feature>
<evidence type="ECO:0000256" key="3">
    <source>
        <dbReference type="ARBA" id="ARBA00022842"/>
    </source>
</evidence>
<dbReference type="InterPro" id="IPR036849">
    <property type="entry name" value="Enolase-like_C_sf"/>
</dbReference>
<dbReference type="EMBL" id="SGXF01000004">
    <property type="protein sequence ID" value="RZS94281.1"/>
    <property type="molecule type" value="Genomic_DNA"/>
</dbReference>
<gene>
    <name evidence="5" type="ORF">EV209_2121</name>
</gene>
<evidence type="ECO:0000313" key="5">
    <source>
        <dbReference type="EMBL" id="RZS94281.1"/>
    </source>
</evidence>
<dbReference type="Gene3D" id="3.20.20.120">
    <property type="entry name" value="Enolase-like C-terminal domain"/>
    <property type="match status" value="1"/>
</dbReference>
<dbReference type="Pfam" id="PF13378">
    <property type="entry name" value="MR_MLE_C"/>
    <property type="match status" value="1"/>
</dbReference>
<comment type="caution">
    <text evidence="5">The sequence shown here is derived from an EMBL/GenBank/DDBJ whole genome shotgun (WGS) entry which is preliminary data.</text>
</comment>
<evidence type="ECO:0000256" key="1">
    <source>
        <dbReference type="ARBA" id="ARBA00001946"/>
    </source>
</evidence>
<accession>A0A4Q7P2Z1</accession>
<dbReference type="SUPFAM" id="SSF51604">
    <property type="entry name" value="Enolase C-terminal domain-like"/>
    <property type="match status" value="1"/>
</dbReference>
<comment type="cofactor">
    <cofactor evidence="1">
        <name>Mg(2+)</name>
        <dbReference type="ChEBI" id="CHEBI:18420"/>
    </cofactor>
</comment>
<dbReference type="OrthoDB" id="9774531at2"/>
<dbReference type="AlphaFoldDB" id="A0A4Q7P2Z1"/>
<dbReference type="GO" id="GO:0016052">
    <property type="term" value="P:carbohydrate catabolic process"/>
    <property type="evidence" value="ECO:0007669"/>
    <property type="project" value="TreeGrafter"/>
</dbReference>
<dbReference type="SFLD" id="SFLDS00001">
    <property type="entry name" value="Enolase"/>
    <property type="match status" value="1"/>
</dbReference>
<dbReference type="InterPro" id="IPR029017">
    <property type="entry name" value="Enolase-like_N"/>
</dbReference>
<dbReference type="SMART" id="SM00922">
    <property type="entry name" value="MR_MLE"/>
    <property type="match status" value="1"/>
</dbReference>
<sequence length="381" mass="43074">MKHFDEFHAEELHEHRIKKIRTLEVRNRYTRLNGKNSVRGEHGYGDTFLVKEITTDKGTAGWGYCLGRPAAGQDADRALLGRTVAKLFDPAVGIRDSRLKEYDFALHDLAGRIMGVSVAWMIGHGGQNPVPCYDGAILIDDLSPDQKPEGIRQILKECQDDYALGFRDFKLKIGRGLNWMEKNQGIERDIQVTKLVREYFPESRIMVDINSAYTVDEVKRYVDGAAGCNLYWIEEPFEENLEDDRELKAYLMEKCPRTMITDGEAHPDLELLLRLAEAGALDVLQMDIAGFGFTEWRKILPMLREKKIKISPHNWGWGVKTNYTAALAAAYPYVPSIEGIVDTTEGVDTSGYELVNGKLTVPDLPGFGMELYFGMEVDSVE</sequence>
<dbReference type="GO" id="GO:0016836">
    <property type="term" value="F:hydro-lyase activity"/>
    <property type="evidence" value="ECO:0007669"/>
    <property type="project" value="TreeGrafter"/>
</dbReference>
<dbReference type="PANTHER" id="PTHR13794">
    <property type="entry name" value="ENOLASE SUPERFAMILY, MANDELATE RACEMASE"/>
    <property type="match status" value="1"/>
</dbReference>